<dbReference type="Proteomes" id="UP000078113">
    <property type="component" value="Unassembled WGS sequence"/>
</dbReference>
<feature type="non-terminal residue" evidence="2">
    <location>
        <position position="1"/>
    </location>
</feature>
<evidence type="ECO:0000313" key="3">
    <source>
        <dbReference type="Proteomes" id="UP000078113"/>
    </source>
</evidence>
<comment type="caution">
    <text evidence="2">The sequence shown here is derived from an EMBL/GenBank/DDBJ whole genome shotgun (WGS) entry which is preliminary data.</text>
</comment>
<dbReference type="AlphaFoldDB" id="A0A8X7N1H8"/>
<reference evidence="2" key="2">
    <citation type="journal article" date="2019" name="IMA Fungus">
        <title>Genome sequencing and comparison of five Tilletia species to identify candidate genes for the detection of regulated species infecting wheat.</title>
        <authorList>
            <person name="Nguyen H.D.T."/>
            <person name="Sultana T."/>
            <person name="Kesanakurti P."/>
            <person name="Hambleton S."/>
        </authorList>
    </citation>
    <scope>NUCLEOTIDE SEQUENCE</scope>
    <source>
        <strain evidence="2">DAOMC 236422</strain>
    </source>
</reference>
<accession>A0A8X7N1H8</accession>
<keyword evidence="3" id="KW-1185">Reference proteome</keyword>
<feature type="region of interest" description="Disordered" evidence="1">
    <location>
        <begin position="1"/>
        <end position="41"/>
    </location>
</feature>
<proteinExistence type="predicted"/>
<evidence type="ECO:0000313" key="2">
    <source>
        <dbReference type="EMBL" id="KAE8259298.1"/>
    </source>
</evidence>
<evidence type="ECO:0000256" key="1">
    <source>
        <dbReference type="SAM" id="MobiDB-lite"/>
    </source>
</evidence>
<gene>
    <name evidence="2" type="ORF">A4X09_0g7818</name>
</gene>
<organism evidence="2 3">
    <name type="scientific">Tilletia walkeri</name>
    <dbReference type="NCBI Taxonomy" id="117179"/>
    <lineage>
        <taxon>Eukaryota</taxon>
        <taxon>Fungi</taxon>
        <taxon>Dikarya</taxon>
        <taxon>Basidiomycota</taxon>
        <taxon>Ustilaginomycotina</taxon>
        <taxon>Exobasidiomycetes</taxon>
        <taxon>Tilletiales</taxon>
        <taxon>Tilletiaceae</taxon>
        <taxon>Tilletia</taxon>
    </lineage>
</organism>
<protein>
    <submittedName>
        <fullName evidence="2">Uncharacterized protein</fullName>
    </submittedName>
</protein>
<feature type="compositionally biased region" description="Basic and acidic residues" evidence="1">
    <location>
        <begin position="12"/>
        <end position="24"/>
    </location>
</feature>
<sequence>FWQIQGCPQLGRQDEQHGWQEHFGDMASPGGRWDDSDGKTQDMGRLRVQRGRTGSARDVKARFLSLSWNGRTEDDSVTTRRSCKLGRRDEDLGRPRRSIIDVLTRPDGTR</sequence>
<name>A0A8X7N1H8_9BASI</name>
<feature type="compositionally biased region" description="Basic and acidic residues" evidence="1">
    <location>
        <begin position="32"/>
        <end position="41"/>
    </location>
</feature>
<reference evidence="2" key="1">
    <citation type="submission" date="2016-04" db="EMBL/GenBank/DDBJ databases">
        <authorList>
            <person name="Nguyen H.D."/>
            <person name="Samba Siva P."/>
            <person name="Cullis J."/>
            <person name="Levesque C.A."/>
            <person name="Hambleton S."/>
        </authorList>
    </citation>
    <scope>NUCLEOTIDE SEQUENCE</scope>
    <source>
        <strain evidence="2">DAOMC 236422</strain>
    </source>
</reference>
<dbReference type="EMBL" id="LWDG02001223">
    <property type="protein sequence ID" value="KAE8259298.1"/>
    <property type="molecule type" value="Genomic_DNA"/>
</dbReference>